<evidence type="ECO:0000256" key="6">
    <source>
        <dbReference type="ARBA" id="ARBA00023136"/>
    </source>
</evidence>
<evidence type="ECO:0000256" key="5">
    <source>
        <dbReference type="ARBA" id="ARBA00022989"/>
    </source>
</evidence>
<keyword evidence="4 7" id="KW-0812">Transmembrane</keyword>
<comment type="subcellular location">
    <subcellularLocation>
        <location evidence="1">Cell membrane</location>
        <topology evidence="1">Multi-pass membrane protein</topology>
    </subcellularLocation>
</comment>
<evidence type="ECO:0000313" key="10">
    <source>
        <dbReference type="EMBL" id="MBM6753608.1"/>
    </source>
</evidence>
<dbReference type="PANTHER" id="PTHR30460">
    <property type="entry name" value="MODERATE CONDUCTANCE MECHANOSENSITIVE CHANNEL YBIO"/>
    <property type="match status" value="1"/>
</dbReference>
<dbReference type="Proteomes" id="UP000776629">
    <property type="component" value="Unassembled WGS sequence"/>
</dbReference>
<protein>
    <submittedName>
        <fullName evidence="10">Mechanosensitive ion channel family protein</fullName>
    </submittedName>
</protein>
<evidence type="ECO:0000259" key="8">
    <source>
        <dbReference type="Pfam" id="PF00924"/>
    </source>
</evidence>
<evidence type="ECO:0000259" key="9">
    <source>
        <dbReference type="Pfam" id="PF21088"/>
    </source>
</evidence>
<evidence type="ECO:0000256" key="3">
    <source>
        <dbReference type="ARBA" id="ARBA00022475"/>
    </source>
</evidence>
<dbReference type="PANTHER" id="PTHR30460:SF0">
    <property type="entry name" value="MODERATE CONDUCTANCE MECHANOSENSITIVE CHANNEL YBIO"/>
    <property type="match status" value="1"/>
</dbReference>
<accession>A0ABS2EM70</accession>
<dbReference type="InterPro" id="IPR023408">
    <property type="entry name" value="MscS_beta-dom_sf"/>
</dbReference>
<reference evidence="10 11" key="1">
    <citation type="journal article" date="2021" name="Sci. Rep.">
        <title>The distribution of antibiotic resistance genes in chicken gut microbiota commensals.</title>
        <authorList>
            <person name="Juricova H."/>
            <person name="Matiasovicova J."/>
            <person name="Kubasova T."/>
            <person name="Cejkova D."/>
            <person name="Rychlik I."/>
        </authorList>
    </citation>
    <scope>NUCLEOTIDE SEQUENCE [LARGE SCALE GENOMIC DNA]</scope>
    <source>
        <strain evidence="10 11">An810</strain>
    </source>
</reference>
<feature type="transmembrane region" description="Helical" evidence="7">
    <location>
        <begin position="99"/>
        <end position="119"/>
    </location>
</feature>
<name>A0ABS2EM70_9LACO</name>
<dbReference type="InterPro" id="IPR006685">
    <property type="entry name" value="MscS_channel_2nd"/>
</dbReference>
<comment type="caution">
    <text evidence="10">The sequence shown here is derived from an EMBL/GenBank/DDBJ whole genome shotgun (WGS) entry which is preliminary data.</text>
</comment>
<feature type="transmembrane region" description="Helical" evidence="7">
    <location>
        <begin position="32"/>
        <end position="53"/>
    </location>
</feature>
<gene>
    <name evidence="10" type="ORF">H5993_02350</name>
</gene>
<dbReference type="InterPro" id="IPR010920">
    <property type="entry name" value="LSM_dom_sf"/>
</dbReference>
<evidence type="ECO:0000256" key="4">
    <source>
        <dbReference type="ARBA" id="ARBA00022692"/>
    </source>
</evidence>
<feature type="domain" description="Mechanosensitive ion channel MscS" evidence="8">
    <location>
        <begin position="125"/>
        <end position="188"/>
    </location>
</feature>
<dbReference type="Gene3D" id="2.30.30.60">
    <property type="match status" value="1"/>
</dbReference>
<dbReference type="Gene3D" id="1.10.287.1260">
    <property type="match status" value="1"/>
</dbReference>
<organism evidence="10 11">
    <name type="scientific">Limosilactobacillus alvi</name>
    <dbReference type="NCBI Taxonomy" id="990412"/>
    <lineage>
        <taxon>Bacteria</taxon>
        <taxon>Bacillati</taxon>
        <taxon>Bacillota</taxon>
        <taxon>Bacilli</taxon>
        <taxon>Lactobacillales</taxon>
        <taxon>Lactobacillaceae</taxon>
        <taxon>Limosilactobacillus</taxon>
    </lineage>
</organism>
<dbReference type="Pfam" id="PF00924">
    <property type="entry name" value="MS_channel_2nd"/>
    <property type="match status" value="1"/>
</dbReference>
<sequence>MTPQVKNQINEISSSLAKLRWQNLVSNFIDKLASLILATIIFFLILWIGKIIINSLFKQTKRIEILGGNRRAATFHMLTLNIFRYTCYLFYLYAVLSMIGVPVGTLIAGAGIFSIALGLGAQGFVSDMVNGLFLLLEQQLDVGDVVEIGQIKGTITALGLRTTKILSADGTLNFIPNRNITTVKNYSRHQLTQTIDLPLAPAAPLDQVNQIISQEITNHLARKEWQGASATILGPVTVKGQLFYQLSVKANTAVVATLASELLNDALKALNTAGIAFAPTFNQPSTN</sequence>
<keyword evidence="3" id="KW-1003">Cell membrane</keyword>
<dbReference type="Pfam" id="PF21088">
    <property type="entry name" value="MS_channel_1st"/>
    <property type="match status" value="1"/>
</dbReference>
<evidence type="ECO:0000256" key="1">
    <source>
        <dbReference type="ARBA" id="ARBA00004651"/>
    </source>
</evidence>
<keyword evidence="11" id="KW-1185">Reference proteome</keyword>
<feature type="domain" description="Mechanosensitive ion channel transmembrane helices 2/3" evidence="9">
    <location>
        <begin position="81"/>
        <end position="122"/>
    </location>
</feature>
<dbReference type="InterPro" id="IPR045276">
    <property type="entry name" value="YbiO_bact"/>
</dbReference>
<evidence type="ECO:0000256" key="7">
    <source>
        <dbReference type="SAM" id="Phobius"/>
    </source>
</evidence>
<dbReference type="SUPFAM" id="SSF82861">
    <property type="entry name" value="Mechanosensitive channel protein MscS (YggB), transmembrane region"/>
    <property type="match status" value="1"/>
</dbReference>
<dbReference type="InterPro" id="IPR049142">
    <property type="entry name" value="MS_channel_1st"/>
</dbReference>
<dbReference type="InterPro" id="IPR011014">
    <property type="entry name" value="MscS_channel_TM-2"/>
</dbReference>
<keyword evidence="6 7" id="KW-0472">Membrane</keyword>
<keyword evidence="5 7" id="KW-1133">Transmembrane helix</keyword>
<evidence type="ECO:0000313" key="11">
    <source>
        <dbReference type="Proteomes" id="UP000776629"/>
    </source>
</evidence>
<proteinExistence type="inferred from homology"/>
<evidence type="ECO:0000256" key="2">
    <source>
        <dbReference type="ARBA" id="ARBA00008017"/>
    </source>
</evidence>
<dbReference type="EMBL" id="JACJJQ010000007">
    <property type="protein sequence ID" value="MBM6753608.1"/>
    <property type="molecule type" value="Genomic_DNA"/>
</dbReference>
<comment type="similarity">
    <text evidence="2">Belongs to the MscS (TC 1.A.23) family.</text>
</comment>
<dbReference type="SUPFAM" id="SSF50182">
    <property type="entry name" value="Sm-like ribonucleoproteins"/>
    <property type="match status" value="1"/>
</dbReference>